<accession>A0A0K8PZS7</accession>
<proteinExistence type="predicted"/>
<feature type="transmembrane region" description="Helical" evidence="1">
    <location>
        <begin position="20"/>
        <end position="40"/>
    </location>
</feature>
<gene>
    <name evidence="2" type="ORF">SAZU_8266</name>
</gene>
<name>A0A0K8PZS7_STRAJ</name>
<keyword evidence="1" id="KW-1133">Transmembrane helix</keyword>
<dbReference type="Proteomes" id="UP000053859">
    <property type="component" value="Unassembled WGS sequence"/>
</dbReference>
<evidence type="ECO:0000256" key="1">
    <source>
        <dbReference type="SAM" id="Phobius"/>
    </source>
</evidence>
<keyword evidence="1" id="KW-0472">Membrane</keyword>
<keyword evidence="3" id="KW-1185">Reference proteome</keyword>
<sequence>MVNVMLPEAPVTEHAAPPLAALALVTVVVANIATAATLVTEKRFHVFPIRKR</sequence>
<organism evidence="2 3">
    <name type="scientific">Streptomyces azureus</name>
    <dbReference type="NCBI Taxonomy" id="146537"/>
    <lineage>
        <taxon>Bacteria</taxon>
        <taxon>Bacillati</taxon>
        <taxon>Actinomycetota</taxon>
        <taxon>Actinomycetes</taxon>
        <taxon>Kitasatosporales</taxon>
        <taxon>Streptomycetaceae</taxon>
        <taxon>Streptomyces</taxon>
    </lineage>
</organism>
<evidence type="ECO:0000313" key="3">
    <source>
        <dbReference type="Proteomes" id="UP000053859"/>
    </source>
</evidence>
<reference evidence="2" key="1">
    <citation type="journal article" date="2015" name="Genome Announc.">
        <title>Draft Genome Sequence of Thiostrepton-Producing Streptomyces azureus ATCC 14921.</title>
        <authorList>
            <person name="Sakihara K."/>
            <person name="Maeda J."/>
            <person name="Tashiro K."/>
            <person name="Fujino Y."/>
            <person name="Kuhara S."/>
            <person name="Ohshima T."/>
            <person name="Ogata S."/>
            <person name="Doi K."/>
        </authorList>
    </citation>
    <scope>NUCLEOTIDE SEQUENCE [LARGE SCALE GENOMIC DNA]</scope>
    <source>
        <strain evidence="2">ATCC14921</strain>
    </source>
</reference>
<dbReference type="AlphaFoldDB" id="A0A0K8PZS7"/>
<keyword evidence="1" id="KW-0812">Transmembrane</keyword>
<evidence type="ECO:0000313" key="2">
    <source>
        <dbReference type="EMBL" id="GAP53385.1"/>
    </source>
</evidence>
<protein>
    <submittedName>
        <fullName evidence="2">Putative beta (1-6) glucans synthase</fullName>
    </submittedName>
</protein>
<dbReference type="EMBL" id="DF968533">
    <property type="protein sequence ID" value="GAP53385.1"/>
    <property type="molecule type" value="Genomic_DNA"/>
</dbReference>